<dbReference type="OrthoDB" id="10618353at2759"/>
<comment type="caution">
    <text evidence="1">The sequence shown here is derived from an EMBL/GenBank/DDBJ whole genome shotgun (WGS) entry which is preliminary data.</text>
</comment>
<name>A0A8X6HKY9_TRICU</name>
<accession>A0A8X6HKY9</accession>
<sequence>MVSRNVRFKKRIARFSDLLVRILKERHLVRAFHIRQAKQLDRELLKHHYARLIDGNWELLEIEFNISEGICNRFRQIKREDSRRKAKKAAKKQKVGILL</sequence>
<protein>
    <submittedName>
        <fullName evidence="1">Uncharacterized protein</fullName>
    </submittedName>
</protein>
<dbReference type="EMBL" id="BMAO01028582">
    <property type="protein sequence ID" value="GFR25891.1"/>
    <property type="molecule type" value="Genomic_DNA"/>
</dbReference>
<keyword evidence="2" id="KW-1185">Reference proteome</keyword>
<organism evidence="1 2">
    <name type="scientific">Trichonephila clavata</name>
    <name type="common">Joro spider</name>
    <name type="synonym">Nephila clavata</name>
    <dbReference type="NCBI Taxonomy" id="2740835"/>
    <lineage>
        <taxon>Eukaryota</taxon>
        <taxon>Metazoa</taxon>
        <taxon>Ecdysozoa</taxon>
        <taxon>Arthropoda</taxon>
        <taxon>Chelicerata</taxon>
        <taxon>Arachnida</taxon>
        <taxon>Araneae</taxon>
        <taxon>Araneomorphae</taxon>
        <taxon>Entelegynae</taxon>
        <taxon>Araneoidea</taxon>
        <taxon>Nephilidae</taxon>
        <taxon>Trichonephila</taxon>
    </lineage>
</organism>
<evidence type="ECO:0000313" key="2">
    <source>
        <dbReference type="Proteomes" id="UP000887116"/>
    </source>
</evidence>
<proteinExistence type="predicted"/>
<gene>
    <name evidence="1" type="ORF">TNCT_361011</name>
</gene>
<dbReference type="Proteomes" id="UP000887116">
    <property type="component" value="Unassembled WGS sequence"/>
</dbReference>
<reference evidence="1" key="1">
    <citation type="submission" date="2020-07" db="EMBL/GenBank/DDBJ databases">
        <title>Multicomponent nature underlies the extraordinary mechanical properties of spider dragline silk.</title>
        <authorList>
            <person name="Kono N."/>
            <person name="Nakamura H."/>
            <person name="Mori M."/>
            <person name="Yoshida Y."/>
            <person name="Ohtoshi R."/>
            <person name="Malay A.D."/>
            <person name="Moran D.A.P."/>
            <person name="Tomita M."/>
            <person name="Numata K."/>
            <person name="Arakawa K."/>
        </authorList>
    </citation>
    <scope>NUCLEOTIDE SEQUENCE</scope>
</reference>
<evidence type="ECO:0000313" key="1">
    <source>
        <dbReference type="EMBL" id="GFR25891.1"/>
    </source>
</evidence>
<dbReference type="AlphaFoldDB" id="A0A8X6HKY9"/>